<proteinExistence type="predicted"/>
<accession>A0A1Y2LPA6</accession>
<name>A0A1Y2LPA6_EPING</name>
<gene>
    <name evidence="2" type="ORF">B5807_09609</name>
</gene>
<dbReference type="InParanoid" id="A0A1Y2LPA6"/>
<organism evidence="2 3">
    <name type="scientific">Epicoccum nigrum</name>
    <name type="common">Soil fungus</name>
    <name type="synonym">Epicoccum purpurascens</name>
    <dbReference type="NCBI Taxonomy" id="105696"/>
    <lineage>
        <taxon>Eukaryota</taxon>
        <taxon>Fungi</taxon>
        <taxon>Dikarya</taxon>
        <taxon>Ascomycota</taxon>
        <taxon>Pezizomycotina</taxon>
        <taxon>Dothideomycetes</taxon>
        <taxon>Pleosporomycetidae</taxon>
        <taxon>Pleosporales</taxon>
        <taxon>Pleosporineae</taxon>
        <taxon>Didymellaceae</taxon>
        <taxon>Epicoccum</taxon>
    </lineage>
</organism>
<feature type="compositionally biased region" description="Low complexity" evidence="1">
    <location>
        <begin position="1"/>
        <end position="14"/>
    </location>
</feature>
<feature type="region of interest" description="Disordered" evidence="1">
    <location>
        <begin position="1"/>
        <end position="27"/>
    </location>
</feature>
<protein>
    <submittedName>
        <fullName evidence="2">Uncharacterized protein</fullName>
    </submittedName>
</protein>
<evidence type="ECO:0000313" key="3">
    <source>
        <dbReference type="Proteomes" id="UP000193240"/>
    </source>
</evidence>
<dbReference type="EMBL" id="KZ107853">
    <property type="protein sequence ID" value="OSS45731.1"/>
    <property type="molecule type" value="Genomic_DNA"/>
</dbReference>
<evidence type="ECO:0000313" key="2">
    <source>
        <dbReference type="EMBL" id="OSS45731.1"/>
    </source>
</evidence>
<sequence length="142" mass="15562">MTLHEAAPAAKPKPTQDPAPQPPHKTYLSQKGKEMLLLKASGLSIVVWHEQERQWISPVLFGLQPIHSMQSQTGAMVDTDLCDVFIRELLAAAVHREAQGPECPKHACFGCAVLLRDRRLCSNDQSSTTACTGCVAFRRPCG</sequence>
<dbReference type="Proteomes" id="UP000193240">
    <property type="component" value="Unassembled WGS sequence"/>
</dbReference>
<dbReference type="AlphaFoldDB" id="A0A1Y2LPA6"/>
<reference evidence="2 3" key="1">
    <citation type="journal article" date="2017" name="Genome Announc.">
        <title>Genome sequence of the saprophytic ascomycete Epicoccum nigrum ICMP 19927 strain isolated from New Zealand.</title>
        <authorList>
            <person name="Fokin M."/>
            <person name="Fleetwood D."/>
            <person name="Weir B.S."/>
            <person name="Villas-Boas S.G."/>
        </authorList>
    </citation>
    <scope>NUCLEOTIDE SEQUENCE [LARGE SCALE GENOMIC DNA]</scope>
    <source>
        <strain evidence="2 3">ICMP 19927</strain>
    </source>
</reference>
<evidence type="ECO:0000256" key="1">
    <source>
        <dbReference type="SAM" id="MobiDB-lite"/>
    </source>
</evidence>
<keyword evidence="3" id="KW-1185">Reference proteome</keyword>